<feature type="signal peptide" evidence="1">
    <location>
        <begin position="1"/>
        <end position="23"/>
    </location>
</feature>
<evidence type="ECO:0000313" key="2">
    <source>
        <dbReference type="EMBL" id="EAR50675.1"/>
    </source>
</evidence>
<dbReference type="RefSeq" id="WP_007254776.1">
    <property type="nucleotide sequence ID" value="NZ_CH724107.1"/>
</dbReference>
<dbReference type="AlphaFoldDB" id="Q2CDB5"/>
<comment type="caution">
    <text evidence="2">The sequence shown here is derived from an EMBL/GenBank/DDBJ whole genome shotgun (WGS) entry which is preliminary data.</text>
</comment>
<keyword evidence="1" id="KW-0732">Signal</keyword>
<feature type="chain" id="PRO_5004206871" description="Lipoprotein" evidence="1">
    <location>
        <begin position="24"/>
        <end position="155"/>
    </location>
</feature>
<dbReference type="EMBL" id="AAOT01000024">
    <property type="protein sequence ID" value="EAR50675.1"/>
    <property type="molecule type" value="Genomic_DNA"/>
</dbReference>
<reference evidence="2 3" key="1">
    <citation type="journal article" date="2010" name="J. Bacteriol.">
        <title>Genome sequences of Oceanicola granulosus HTCC2516(T) and Oceanicola batsensis HTCC2597(TDelta).</title>
        <authorList>
            <person name="Thrash J.C."/>
            <person name="Cho J.C."/>
            <person name="Vergin K.L."/>
            <person name="Giovannoni S.J."/>
        </authorList>
    </citation>
    <scope>NUCLEOTIDE SEQUENCE [LARGE SCALE GENOMIC DNA]</scope>
    <source>
        <strain evidence="3">ATCC BAA-861 / DSM 15982 / KCTC 12143 / HTCC2516</strain>
    </source>
</reference>
<sequence length="155" mass="15654">MLNTTCTRALAAALALALSGCGAPDLRDRAPELLLGAPAGPVAPGGCLSALGCEVAAETAALIDARAGDYGEVELLGAAAAGPTVVADLRVPYTEPDLAPADRPAVTALAREVARARVCEEPAAEAFFALGNDLRVRVYGLDSFLFADVTLTSCA</sequence>
<dbReference type="Proteomes" id="UP000003635">
    <property type="component" value="Unassembled WGS sequence"/>
</dbReference>
<organism evidence="2 3">
    <name type="scientific">Oceanicola granulosus (strain ATCC BAA-861 / DSM 15982 / KCTC 12143 / HTCC2516)</name>
    <dbReference type="NCBI Taxonomy" id="314256"/>
    <lineage>
        <taxon>Bacteria</taxon>
        <taxon>Pseudomonadati</taxon>
        <taxon>Pseudomonadota</taxon>
        <taxon>Alphaproteobacteria</taxon>
        <taxon>Rhodobacterales</taxon>
        <taxon>Roseobacteraceae</taxon>
        <taxon>Oceanicola</taxon>
    </lineage>
</organism>
<evidence type="ECO:0000256" key="1">
    <source>
        <dbReference type="SAM" id="SignalP"/>
    </source>
</evidence>
<gene>
    <name evidence="2" type="ORF">OG2516_06247</name>
</gene>
<evidence type="ECO:0000313" key="3">
    <source>
        <dbReference type="Proteomes" id="UP000003635"/>
    </source>
</evidence>
<accession>Q2CDB5</accession>
<keyword evidence="3" id="KW-1185">Reference proteome</keyword>
<evidence type="ECO:0008006" key="4">
    <source>
        <dbReference type="Google" id="ProtNLM"/>
    </source>
</evidence>
<dbReference type="STRING" id="314256.OG2516_06247"/>
<proteinExistence type="predicted"/>
<dbReference type="HOGENOM" id="CLU_1693677_0_0_5"/>
<protein>
    <recommendedName>
        <fullName evidence="4">Lipoprotein</fullName>
    </recommendedName>
</protein>
<name>Q2CDB5_OCEGH</name>